<gene>
    <name evidence="1" type="ORF">CWS72_07650</name>
</gene>
<organism evidence="1 2">
    <name type="scientific">Telmatospirillum siberiense</name>
    <dbReference type="NCBI Taxonomy" id="382514"/>
    <lineage>
        <taxon>Bacteria</taxon>
        <taxon>Pseudomonadati</taxon>
        <taxon>Pseudomonadota</taxon>
        <taxon>Alphaproteobacteria</taxon>
        <taxon>Rhodospirillales</taxon>
        <taxon>Rhodospirillaceae</taxon>
        <taxon>Telmatospirillum</taxon>
    </lineage>
</organism>
<dbReference type="Proteomes" id="UP000233293">
    <property type="component" value="Unassembled WGS sequence"/>
</dbReference>
<dbReference type="OrthoDB" id="9797575at2"/>
<comment type="caution">
    <text evidence="1">The sequence shown here is derived from an EMBL/GenBank/DDBJ whole genome shotgun (WGS) entry which is preliminary data.</text>
</comment>
<proteinExistence type="predicted"/>
<evidence type="ECO:0000313" key="2">
    <source>
        <dbReference type="Proteomes" id="UP000233293"/>
    </source>
</evidence>
<dbReference type="RefSeq" id="WP_101250003.1">
    <property type="nucleotide sequence ID" value="NZ_PIUM01000006.1"/>
</dbReference>
<keyword evidence="2" id="KW-1185">Reference proteome</keyword>
<dbReference type="Gene3D" id="3.30.160.880">
    <property type="entry name" value="Cell division protein ZapA protomer, N-terminal domain"/>
    <property type="match status" value="1"/>
</dbReference>
<dbReference type="InterPro" id="IPR042233">
    <property type="entry name" value="Cell_div_ZapA_N"/>
</dbReference>
<dbReference type="AlphaFoldDB" id="A0A2N3PXE2"/>
<dbReference type="InterPro" id="IPR036192">
    <property type="entry name" value="Cell_div_ZapA-like_sf"/>
</dbReference>
<name>A0A2N3PXE2_9PROT</name>
<dbReference type="Pfam" id="PF05164">
    <property type="entry name" value="ZapA"/>
    <property type="match status" value="1"/>
</dbReference>
<evidence type="ECO:0000313" key="1">
    <source>
        <dbReference type="EMBL" id="PKU25076.1"/>
    </source>
</evidence>
<dbReference type="EMBL" id="PIUM01000006">
    <property type="protein sequence ID" value="PKU25076.1"/>
    <property type="molecule type" value="Genomic_DNA"/>
</dbReference>
<reference evidence="2" key="1">
    <citation type="submission" date="2017-12" db="EMBL/GenBank/DDBJ databases">
        <title>Draft genome sequence of Telmatospirillum siberiense 26-4b1T, an acidotolerant peatland alphaproteobacterium potentially involved in sulfur cycling.</title>
        <authorList>
            <person name="Hausmann B."/>
            <person name="Pjevac P."/>
            <person name="Schreck K."/>
            <person name="Herbold C.W."/>
            <person name="Daims H."/>
            <person name="Wagner M."/>
            <person name="Pester M."/>
            <person name="Loy A."/>
        </authorList>
    </citation>
    <scope>NUCLEOTIDE SEQUENCE [LARGE SCALE GENOMIC DNA]</scope>
    <source>
        <strain evidence="2">26-4b1</strain>
    </source>
</reference>
<dbReference type="SUPFAM" id="SSF102829">
    <property type="entry name" value="Cell division protein ZapA-like"/>
    <property type="match status" value="1"/>
</dbReference>
<dbReference type="GO" id="GO:0051301">
    <property type="term" value="P:cell division"/>
    <property type="evidence" value="ECO:0007669"/>
    <property type="project" value="UniProtKB-KW"/>
</dbReference>
<protein>
    <submittedName>
        <fullName evidence="1">Cell division protein ZapA</fullName>
    </submittedName>
</protein>
<keyword evidence="1" id="KW-0132">Cell division</keyword>
<sequence>MVATVNIMVVGRTYEISCDEGQEEDVRALAAEVDRRATELLRAVGQVGDARLLVMVGLMMADEIAELRRRDGGGTPAPMLAATQDEDDAALSTKLDVLARQINAIADRLEKA</sequence>
<keyword evidence="1" id="KW-0131">Cell cycle</keyword>
<dbReference type="InterPro" id="IPR007838">
    <property type="entry name" value="Cell_div_ZapA-like"/>
</dbReference>
<accession>A0A2N3PXE2</accession>